<evidence type="ECO:0000313" key="1">
    <source>
        <dbReference type="EMBL" id="KAI3733952.1"/>
    </source>
</evidence>
<organism evidence="1 2">
    <name type="scientific">Arctium lappa</name>
    <name type="common">Greater burdock</name>
    <name type="synonym">Lappa major</name>
    <dbReference type="NCBI Taxonomy" id="4217"/>
    <lineage>
        <taxon>Eukaryota</taxon>
        <taxon>Viridiplantae</taxon>
        <taxon>Streptophyta</taxon>
        <taxon>Embryophyta</taxon>
        <taxon>Tracheophyta</taxon>
        <taxon>Spermatophyta</taxon>
        <taxon>Magnoliopsida</taxon>
        <taxon>eudicotyledons</taxon>
        <taxon>Gunneridae</taxon>
        <taxon>Pentapetalae</taxon>
        <taxon>asterids</taxon>
        <taxon>campanulids</taxon>
        <taxon>Asterales</taxon>
        <taxon>Asteraceae</taxon>
        <taxon>Carduoideae</taxon>
        <taxon>Cardueae</taxon>
        <taxon>Arctiinae</taxon>
        <taxon>Arctium</taxon>
    </lineage>
</organism>
<reference evidence="2" key="1">
    <citation type="journal article" date="2022" name="Mol. Ecol. Resour.">
        <title>The genomes of chicory, endive, great burdock and yacon provide insights into Asteraceae palaeo-polyploidization history and plant inulin production.</title>
        <authorList>
            <person name="Fan W."/>
            <person name="Wang S."/>
            <person name="Wang H."/>
            <person name="Wang A."/>
            <person name="Jiang F."/>
            <person name="Liu H."/>
            <person name="Zhao H."/>
            <person name="Xu D."/>
            <person name="Zhang Y."/>
        </authorList>
    </citation>
    <scope>NUCLEOTIDE SEQUENCE [LARGE SCALE GENOMIC DNA]</scope>
    <source>
        <strain evidence="2">cv. Niubang</strain>
    </source>
</reference>
<name>A0ACB9CI22_ARCLA</name>
<accession>A0ACB9CI22</accession>
<dbReference type="EMBL" id="CM042050">
    <property type="protein sequence ID" value="KAI3733952.1"/>
    <property type="molecule type" value="Genomic_DNA"/>
</dbReference>
<dbReference type="Proteomes" id="UP001055879">
    <property type="component" value="Linkage Group LG04"/>
</dbReference>
<sequence>MAKKGDKRGPNHIGTMTRAIHRGQIAELGVLHQITGAKSQQLSPQQPSMAKKTHRSKCQATIFISLFPTTVVSSDFSEEEVRIFKV</sequence>
<evidence type="ECO:0000313" key="2">
    <source>
        <dbReference type="Proteomes" id="UP001055879"/>
    </source>
</evidence>
<comment type="caution">
    <text evidence="1">The sequence shown here is derived from an EMBL/GenBank/DDBJ whole genome shotgun (WGS) entry which is preliminary data.</text>
</comment>
<protein>
    <submittedName>
        <fullName evidence="1">Uncharacterized protein</fullName>
    </submittedName>
</protein>
<proteinExistence type="predicted"/>
<keyword evidence="2" id="KW-1185">Reference proteome</keyword>
<gene>
    <name evidence="1" type="ORF">L6452_13411</name>
</gene>
<reference evidence="1 2" key="2">
    <citation type="journal article" date="2022" name="Mol. Ecol. Resour.">
        <title>The genomes of chicory, endive, great burdock and yacon provide insights into Asteraceae paleo-polyploidization history and plant inulin production.</title>
        <authorList>
            <person name="Fan W."/>
            <person name="Wang S."/>
            <person name="Wang H."/>
            <person name="Wang A."/>
            <person name="Jiang F."/>
            <person name="Liu H."/>
            <person name="Zhao H."/>
            <person name="Xu D."/>
            <person name="Zhang Y."/>
        </authorList>
    </citation>
    <scope>NUCLEOTIDE SEQUENCE [LARGE SCALE GENOMIC DNA]</scope>
    <source>
        <strain evidence="2">cv. Niubang</strain>
    </source>
</reference>